<sequence>MAFFQCDFYSNVLGMAMTMNVILPAAPAGTRYPTLYLLHGLSDDHSIWQRRTSIERYADEYGIAVVMPNGHRSFYTDMKQGHRYWSYISEEVPALAKSWFPLSEERDRTFAAGLSMGGYGAFKLALRRPDVFSHGASLSGALDMANRWTDDDFFPDAEYRRIFGGREELQGSDDDLFTVAEKLAASGDAKPRLFQSCGTEDFLFDMNERFRDHANALGFDLTYEEAPGGHEWGYWDTHIQRVLEWLPIEKR</sequence>
<accession>A0A3G3JZK2</accession>
<dbReference type="InterPro" id="IPR050583">
    <property type="entry name" value="Mycobacterial_A85_antigen"/>
</dbReference>
<dbReference type="Gene3D" id="3.40.50.1820">
    <property type="entry name" value="alpha/beta hydrolase"/>
    <property type="match status" value="1"/>
</dbReference>
<dbReference type="InterPro" id="IPR000801">
    <property type="entry name" value="Esterase-like"/>
</dbReference>
<dbReference type="PANTHER" id="PTHR48098:SF1">
    <property type="entry name" value="DIACYLGLYCEROL ACYLTRANSFERASE_MYCOLYLTRANSFERASE AG85A"/>
    <property type="match status" value="1"/>
</dbReference>
<dbReference type="RefSeq" id="WP_123041770.1">
    <property type="nucleotide sequence ID" value="NZ_CP033433.1"/>
</dbReference>
<keyword evidence="2" id="KW-1185">Reference proteome</keyword>
<dbReference type="GO" id="GO:0016747">
    <property type="term" value="F:acyltransferase activity, transferring groups other than amino-acyl groups"/>
    <property type="evidence" value="ECO:0007669"/>
    <property type="project" value="TreeGrafter"/>
</dbReference>
<name>A0A3G3JZK2_9BACL</name>
<evidence type="ECO:0000313" key="1">
    <source>
        <dbReference type="EMBL" id="AYQ73686.1"/>
    </source>
</evidence>
<dbReference type="PANTHER" id="PTHR48098">
    <property type="entry name" value="ENTEROCHELIN ESTERASE-RELATED"/>
    <property type="match status" value="1"/>
</dbReference>
<organism evidence="1 2">
    <name type="scientific">Cohnella candidum</name>
    <dbReference type="NCBI Taxonomy" id="2674991"/>
    <lineage>
        <taxon>Bacteria</taxon>
        <taxon>Bacillati</taxon>
        <taxon>Bacillota</taxon>
        <taxon>Bacilli</taxon>
        <taxon>Bacillales</taxon>
        <taxon>Paenibacillaceae</taxon>
        <taxon>Cohnella</taxon>
    </lineage>
</organism>
<dbReference type="Proteomes" id="UP000269097">
    <property type="component" value="Chromosome"/>
</dbReference>
<reference evidence="1 2" key="1">
    <citation type="submission" date="2018-10" db="EMBL/GenBank/DDBJ databases">
        <title>Genome Sequence of Cohnella sp.</title>
        <authorList>
            <person name="Srinivasan S."/>
            <person name="Kim M.K."/>
        </authorList>
    </citation>
    <scope>NUCLEOTIDE SEQUENCE [LARGE SCALE GENOMIC DNA]</scope>
    <source>
        <strain evidence="1 2">18JY8-7</strain>
    </source>
</reference>
<dbReference type="AlphaFoldDB" id="A0A3G3JZK2"/>
<dbReference type="InterPro" id="IPR029058">
    <property type="entry name" value="AB_hydrolase_fold"/>
</dbReference>
<dbReference type="Pfam" id="PF00756">
    <property type="entry name" value="Esterase"/>
    <property type="match status" value="1"/>
</dbReference>
<proteinExistence type="predicted"/>
<evidence type="ECO:0000313" key="2">
    <source>
        <dbReference type="Proteomes" id="UP000269097"/>
    </source>
</evidence>
<gene>
    <name evidence="1" type="ORF">EAV92_14505</name>
</gene>
<dbReference type="KEGG" id="coh:EAV92_14505"/>
<dbReference type="SUPFAM" id="SSF53474">
    <property type="entry name" value="alpha/beta-Hydrolases"/>
    <property type="match status" value="1"/>
</dbReference>
<protein>
    <submittedName>
        <fullName evidence="1">Esterase family protein</fullName>
    </submittedName>
</protein>
<dbReference type="EMBL" id="CP033433">
    <property type="protein sequence ID" value="AYQ73686.1"/>
    <property type="molecule type" value="Genomic_DNA"/>
</dbReference>